<reference evidence="6" key="2">
    <citation type="submission" date="2012-03" db="EMBL/GenBank/DDBJ databases">
        <title>The complete genome sequence of the pioneer microbe on fresh volcanic deposit, Leptospirillum ferrooxidans strain C2-3.</title>
        <authorList>
            <person name="Fujimura R."/>
            <person name="Sato Y."/>
            <person name="Nishizawa T."/>
            <person name="Nanba K."/>
            <person name="Oshima K."/>
            <person name="Hattori M."/>
            <person name="Kamijo T."/>
            <person name="Ohta H."/>
        </authorList>
    </citation>
    <scope>NUCLEOTIDE SEQUENCE [LARGE SCALE GENOMIC DNA]</scope>
    <source>
        <strain evidence="6">C2-3</strain>
    </source>
</reference>
<keyword evidence="3" id="KW-0902">Two-component regulatory system</keyword>
<dbReference type="KEGG" id="lfc:LFE_1179"/>
<feature type="domain" description="Signal transduction histidine kinase osmosensitive K+ channel sensor N-terminal" evidence="4">
    <location>
        <begin position="396"/>
        <end position="600"/>
    </location>
</feature>
<keyword evidence="5" id="KW-0407">Ion channel</keyword>
<accession>I0INM1</accession>
<dbReference type="GO" id="GO:0000155">
    <property type="term" value="F:phosphorelay sensor kinase activity"/>
    <property type="evidence" value="ECO:0007669"/>
    <property type="project" value="InterPro"/>
</dbReference>
<keyword evidence="6" id="KW-1185">Reference proteome</keyword>
<dbReference type="GO" id="GO:0005737">
    <property type="term" value="C:cytoplasm"/>
    <property type="evidence" value="ECO:0007669"/>
    <property type="project" value="UniProtKB-ARBA"/>
</dbReference>
<sequence length="740" mass="83190">MNEKLEDFSRFDPFLGTILKMGKGRLKIYLGWAPGTGKTRRALLDLNAMKERGVDVVIGWIEENLRPDVFRLSEMFETIPPVGIHIGSESFPEMDLEFILKRRPSTVFVDELAHGNVLGSRHQNRWEDIEEILDAGISVVTTLNSMHVQDLSEAAGGILGYPVQEIVPVDFIKRADEVVVVDLPPSELTIRIREGNVFPKEQIERALKGAFRESNLIKLRGMTLEFMAKVLDSQLTRQGGKKGVYERITVLVSEHTPSLERLVGYAGNLSRRMGGELLVLHLRKISFLGKRSPPDQEILSRFQQEARGAGGKFSILWTRNPGWTLWRFIQRTKTTRLVMGHAGTQSPWRKSLVRSVLRYFSRIDVEIHLIPTLGQPHPVESAPESDSFLPVSSGMKGRLTLFLGAAAGIGKTYRMLQEAQDRKTSGTDVVVGYLETHRRQETQQMAEGLRVIPRKMISYHGLVLGEMDVDEILRLKPELVLVDELAHSNPPGFLNKKRYQDVLLFLEAGIHVFTTLNVQHLESLNDLIEFQTGIRVHETVPDSTVLLASEIVLVDLTAEALQSRLMEGKVYPLQKVEEALRNFFTKNNLTALRELAMQCVLGGGRGRVIRSGRGGRILAGVSDRPEDAALIRRGAVLSDRLNLELCVLSVRREPGEGLYSKMLLDLTQSFGGIFLSEVSGKKWNEHFVERCHDINPSLVLLGQSAWRPGFESTAEIIARNLNQFPLLIIPLDIRDHVVEK</sequence>
<evidence type="ECO:0000259" key="4">
    <source>
        <dbReference type="Pfam" id="PF02702"/>
    </source>
</evidence>
<dbReference type="Pfam" id="PF02702">
    <property type="entry name" value="KdpD"/>
    <property type="match status" value="2"/>
</dbReference>
<dbReference type="SUPFAM" id="SSF52540">
    <property type="entry name" value="P-loop containing nucleoside triphosphate hydrolases"/>
    <property type="match status" value="1"/>
</dbReference>
<dbReference type="InterPro" id="IPR003852">
    <property type="entry name" value="Sig_transdc_His_kinase_KdpD_N"/>
</dbReference>
<dbReference type="EMBL" id="AP012342">
    <property type="protein sequence ID" value="BAM06870.1"/>
    <property type="molecule type" value="Genomic_DNA"/>
</dbReference>
<dbReference type="FunFam" id="3.40.50.300:FF:000483">
    <property type="entry name" value="Sensor histidine kinase KdpD"/>
    <property type="match status" value="1"/>
</dbReference>
<dbReference type="AlphaFoldDB" id="I0INM1"/>
<reference evidence="5 6" key="1">
    <citation type="journal article" date="2012" name="J. Bacteriol.">
        <title>Complete Genome Sequence of Leptospirillum ferrooxidans Strain C2-3, Isolated from a Fresh Volcanic Ash Deposit on the Island of Miyake, Japan.</title>
        <authorList>
            <person name="Fujimura R."/>
            <person name="Sato Y."/>
            <person name="Nishizawa T."/>
            <person name="Oshima K."/>
            <person name="Kim S.-W."/>
            <person name="Hattori M."/>
            <person name="Kamijo T."/>
            <person name="Ohta H."/>
        </authorList>
    </citation>
    <scope>NUCLEOTIDE SEQUENCE [LARGE SCALE GENOMIC DNA]</scope>
    <source>
        <strain evidence="5 6">C2-3</strain>
    </source>
</reference>
<evidence type="ECO:0000256" key="3">
    <source>
        <dbReference type="ARBA" id="ARBA00023012"/>
    </source>
</evidence>
<evidence type="ECO:0000256" key="2">
    <source>
        <dbReference type="ARBA" id="ARBA00022777"/>
    </source>
</evidence>
<dbReference type="Gene3D" id="3.40.50.300">
    <property type="entry name" value="P-loop containing nucleotide triphosphate hydrolases"/>
    <property type="match status" value="2"/>
</dbReference>
<dbReference type="InterPro" id="IPR052023">
    <property type="entry name" value="Histidine_kinase_KdpD"/>
</dbReference>
<keyword evidence="5" id="KW-0406">Ion transport</keyword>
<dbReference type="GO" id="GO:0005886">
    <property type="term" value="C:plasma membrane"/>
    <property type="evidence" value="ECO:0007669"/>
    <property type="project" value="TreeGrafter"/>
</dbReference>
<keyword evidence="1" id="KW-0808">Transferase</keyword>
<protein>
    <submittedName>
        <fullName evidence="5">Putative osmosensitive K+ channel signal transduction histidine kinase, sensor subunit</fullName>
    </submittedName>
</protein>
<dbReference type="RefSeq" id="WP_014449360.1">
    <property type="nucleotide sequence ID" value="NC_017094.1"/>
</dbReference>
<dbReference type="PATRIC" id="fig|1162668.3.peg.1372"/>
<dbReference type="eggNOG" id="COG2205">
    <property type="taxonomic scope" value="Bacteria"/>
</dbReference>
<organism evidence="5 6">
    <name type="scientific">Leptospirillum ferrooxidans (strain C2-3)</name>
    <dbReference type="NCBI Taxonomy" id="1162668"/>
    <lineage>
        <taxon>Bacteria</taxon>
        <taxon>Pseudomonadati</taxon>
        <taxon>Nitrospirota</taxon>
        <taxon>Nitrospiria</taxon>
        <taxon>Nitrospirales</taxon>
        <taxon>Nitrospiraceae</taxon>
        <taxon>Leptospirillum</taxon>
    </lineage>
</organism>
<dbReference type="GO" id="GO:0034220">
    <property type="term" value="P:monoatomic ion transmembrane transport"/>
    <property type="evidence" value="ECO:0007669"/>
    <property type="project" value="UniProtKB-KW"/>
</dbReference>
<evidence type="ECO:0000256" key="1">
    <source>
        <dbReference type="ARBA" id="ARBA00022679"/>
    </source>
</evidence>
<evidence type="ECO:0000313" key="5">
    <source>
        <dbReference type="EMBL" id="BAM06870.1"/>
    </source>
</evidence>
<dbReference type="Proteomes" id="UP000007382">
    <property type="component" value="Chromosome"/>
</dbReference>
<dbReference type="STRING" id="1162668.LFE_1179"/>
<keyword evidence="5" id="KW-0813">Transport</keyword>
<dbReference type="PANTHER" id="PTHR45569">
    <property type="entry name" value="SENSOR PROTEIN KDPD"/>
    <property type="match status" value="1"/>
</dbReference>
<dbReference type="InterPro" id="IPR027417">
    <property type="entry name" value="P-loop_NTPase"/>
</dbReference>
<evidence type="ECO:0000313" key="6">
    <source>
        <dbReference type="Proteomes" id="UP000007382"/>
    </source>
</evidence>
<keyword evidence="2 5" id="KW-0418">Kinase</keyword>
<dbReference type="PANTHER" id="PTHR45569:SF1">
    <property type="entry name" value="SENSOR PROTEIN KDPD"/>
    <property type="match status" value="1"/>
</dbReference>
<proteinExistence type="predicted"/>
<gene>
    <name evidence="5" type="primary">kdpD</name>
    <name evidence="5" type="ordered locus">LFE_1179</name>
</gene>
<feature type="domain" description="Signal transduction histidine kinase osmosensitive K+ channel sensor N-terminal" evidence="4">
    <location>
        <begin position="23"/>
        <end position="229"/>
    </location>
</feature>
<name>I0INM1_LEPFC</name>
<dbReference type="HOGENOM" id="CLU_019595_0_0_0"/>